<protein>
    <recommendedName>
        <fullName evidence="3">DUF4261 domain-containing protein</fullName>
    </recommendedName>
</protein>
<keyword evidence="2" id="KW-1185">Reference proteome</keyword>
<comment type="caution">
    <text evidence="1">The sequence shown here is derived from an EMBL/GenBank/DDBJ whole genome shotgun (WGS) entry which is preliminary data.</text>
</comment>
<evidence type="ECO:0000313" key="2">
    <source>
        <dbReference type="Proteomes" id="UP000481252"/>
    </source>
</evidence>
<evidence type="ECO:0000313" key="1">
    <source>
        <dbReference type="EMBL" id="NGN41989.1"/>
    </source>
</evidence>
<dbReference type="AlphaFoldDB" id="A0A7C9VCB0"/>
<organism evidence="1 2">
    <name type="scientific">Mesorhizobium zhangyense</name>
    <dbReference type="NCBI Taxonomy" id="1776730"/>
    <lineage>
        <taxon>Bacteria</taxon>
        <taxon>Pseudomonadati</taxon>
        <taxon>Pseudomonadota</taxon>
        <taxon>Alphaproteobacteria</taxon>
        <taxon>Hyphomicrobiales</taxon>
        <taxon>Phyllobacteriaceae</taxon>
        <taxon>Mesorhizobium</taxon>
    </lineage>
</organism>
<dbReference type="RefSeq" id="WP_165117974.1">
    <property type="nucleotide sequence ID" value="NZ_JAAKZG010000005.1"/>
</dbReference>
<accession>A0A7C9VCB0</accession>
<dbReference type="EMBL" id="JAAKZG010000005">
    <property type="protein sequence ID" value="NGN41989.1"/>
    <property type="molecule type" value="Genomic_DNA"/>
</dbReference>
<evidence type="ECO:0008006" key="3">
    <source>
        <dbReference type="Google" id="ProtNLM"/>
    </source>
</evidence>
<name>A0A7C9VCB0_9HYPH</name>
<proteinExistence type="predicted"/>
<reference evidence="1 2" key="1">
    <citation type="submission" date="2020-02" db="EMBL/GenBank/DDBJ databases">
        <title>Genome sequence of the type strain CGMCC 1.15528 of Mesorhizobium zhangyense.</title>
        <authorList>
            <person name="Gao J."/>
            <person name="Sun J."/>
        </authorList>
    </citation>
    <scope>NUCLEOTIDE SEQUENCE [LARGE SCALE GENOMIC DNA]</scope>
    <source>
        <strain evidence="1 2">CGMCC 1.15528</strain>
    </source>
</reference>
<sequence>MSLEDKIILCIPGPWEDQRAFVRAVAEASRPDGDYLVTGVIMTHGPNKKAFDFEFCDRDERMAEAFASAGIATRIRDDFLDEIEAHKSVVYLKSTELQSLETAEAIAKAASHLIKAGGIGVKVETAGKAFTASQWFEEMETVSVSLYWLMVLDSVTDDTTIYSCGMRNFGLSDSIVSDEGLQLSVPLLRDFNKYQLYQQPVLSAGQTFRREEGGPTYRLSIEENQPDRHMDIYSNPFGMWRLSRVGPENRT</sequence>
<gene>
    <name evidence="1" type="ORF">G6N74_13030</name>
</gene>
<dbReference type="Proteomes" id="UP000481252">
    <property type="component" value="Unassembled WGS sequence"/>
</dbReference>